<proteinExistence type="predicted"/>
<name>A0A1W2FVJ4_KIBAR</name>
<dbReference type="EMBL" id="FWXV01000012">
    <property type="protein sequence ID" value="SMD25969.1"/>
    <property type="molecule type" value="Genomic_DNA"/>
</dbReference>
<keyword evidence="1" id="KW-0547">Nucleotide-binding</keyword>
<dbReference type="RefSeq" id="WP_084433767.1">
    <property type="nucleotide sequence ID" value="NZ_FWXV01000012.1"/>
</dbReference>
<dbReference type="AlphaFoldDB" id="A0A1W2FVJ4"/>
<keyword evidence="2" id="KW-1185">Reference proteome</keyword>
<evidence type="ECO:0000313" key="1">
    <source>
        <dbReference type="EMBL" id="SMD25969.1"/>
    </source>
</evidence>
<organism evidence="1 2">
    <name type="scientific">Kibdelosporangium aridum</name>
    <dbReference type="NCBI Taxonomy" id="2030"/>
    <lineage>
        <taxon>Bacteria</taxon>
        <taxon>Bacillati</taxon>
        <taxon>Actinomycetota</taxon>
        <taxon>Actinomycetes</taxon>
        <taxon>Pseudonocardiales</taxon>
        <taxon>Pseudonocardiaceae</taxon>
        <taxon>Kibdelosporangium</taxon>
    </lineage>
</organism>
<dbReference type="InterPro" id="IPR027417">
    <property type="entry name" value="P-loop_NTPase"/>
</dbReference>
<accession>A0A1W2FVJ4</accession>
<dbReference type="Gene3D" id="3.40.50.300">
    <property type="entry name" value="P-loop containing nucleotide triphosphate hydrolases"/>
    <property type="match status" value="1"/>
</dbReference>
<dbReference type="Proteomes" id="UP000192674">
    <property type="component" value="Unassembled WGS sequence"/>
</dbReference>
<protein>
    <submittedName>
        <fullName evidence="1">Peptide/nickel transport system ATP-binding protein</fullName>
    </submittedName>
</protein>
<keyword evidence="1" id="KW-0067">ATP-binding</keyword>
<evidence type="ECO:0000313" key="2">
    <source>
        <dbReference type="Proteomes" id="UP000192674"/>
    </source>
</evidence>
<sequence length="70" mass="7332">MLVCDEITAALDTVTQAAILDLLKYGPRTGLSVVLIACNLAVAENVADEIRVLADGRLGSEPSAVSSRFD</sequence>
<dbReference type="GO" id="GO:0005524">
    <property type="term" value="F:ATP binding"/>
    <property type="evidence" value="ECO:0007669"/>
    <property type="project" value="UniProtKB-KW"/>
</dbReference>
<gene>
    <name evidence="1" type="ORF">SAMN05661093_09547</name>
</gene>
<reference evidence="1 2" key="1">
    <citation type="submission" date="2017-04" db="EMBL/GenBank/DDBJ databases">
        <authorList>
            <person name="Afonso C.L."/>
            <person name="Miller P.J."/>
            <person name="Scott M.A."/>
            <person name="Spackman E."/>
            <person name="Goraichik I."/>
            <person name="Dimitrov K.M."/>
            <person name="Suarez D.L."/>
            <person name="Swayne D.E."/>
        </authorList>
    </citation>
    <scope>NUCLEOTIDE SEQUENCE [LARGE SCALE GENOMIC DNA]</scope>
    <source>
        <strain evidence="1 2">DSM 43828</strain>
    </source>
</reference>
<dbReference type="SUPFAM" id="SSF52540">
    <property type="entry name" value="P-loop containing nucleoside triphosphate hydrolases"/>
    <property type="match status" value="1"/>
</dbReference>